<keyword evidence="4 5" id="KW-0975">Bacterial flagellum</keyword>
<dbReference type="InterPro" id="IPR040026">
    <property type="entry name" value="FliD"/>
</dbReference>
<dbReference type="InterPro" id="IPR010809">
    <property type="entry name" value="FliD_C"/>
</dbReference>
<dbReference type="InterPro" id="IPR003481">
    <property type="entry name" value="FliD_N"/>
</dbReference>
<keyword evidence="8" id="KW-0282">Flagellum</keyword>
<gene>
    <name evidence="8" type="ORF">XD66_0324</name>
</gene>
<comment type="subcellular location">
    <subcellularLocation>
        <location evidence="5">Secreted</location>
    </subcellularLocation>
    <subcellularLocation>
        <location evidence="5">Bacterial flagellum</location>
    </subcellularLocation>
</comment>
<comment type="function">
    <text evidence="5">Required for morphogenesis and for the elongation of the flagellar filament by facilitating polymerization of the flagellin monomers at the tip of growing filament. Forms a capping structure, which prevents flagellin subunits (transported through the central channel of the flagellum) from leaking out without polymerization at the distal end.</text>
</comment>
<evidence type="ECO:0000256" key="5">
    <source>
        <dbReference type="RuleBase" id="RU362066"/>
    </source>
</evidence>
<evidence type="ECO:0000256" key="1">
    <source>
        <dbReference type="ARBA" id="ARBA00009764"/>
    </source>
</evidence>
<evidence type="ECO:0000313" key="9">
    <source>
        <dbReference type="Proteomes" id="UP000053326"/>
    </source>
</evidence>
<dbReference type="GO" id="GO:0009421">
    <property type="term" value="C:bacterial-type flagellum filament cap"/>
    <property type="evidence" value="ECO:0007669"/>
    <property type="project" value="InterPro"/>
</dbReference>
<protein>
    <recommendedName>
        <fullName evidence="5">Flagellar hook-associated protein 2</fullName>
        <shortName evidence="5">HAP2</shortName>
    </recommendedName>
    <alternativeName>
        <fullName evidence="5">Flagellar cap protein</fullName>
    </alternativeName>
</protein>
<dbReference type="EMBL" id="LGFO01000022">
    <property type="protein sequence ID" value="KUK36978.1"/>
    <property type="molecule type" value="Genomic_DNA"/>
</dbReference>
<name>A0A101FH62_9THEO</name>
<comment type="similarity">
    <text evidence="1 5">Belongs to the FliD family.</text>
</comment>
<dbReference type="Pfam" id="PF02465">
    <property type="entry name" value="FliD_N"/>
    <property type="match status" value="1"/>
</dbReference>
<dbReference type="Proteomes" id="UP000053326">
    <property type="component" value="Unassembled WGS sequence"/>
</dbReference>
<evidence type="ECO:0000259" key="6">
    <source>
        <dbReference type="Pfam" id="PF02465"/>
    </source>
</evidence>
<dbReference type="GO" id="GO:0005576">
    <property type="term" value="C:extracellular region"/>
    <property type="evidence" value="ECO:0007669"/>
    <property type="project" value="UniProtKB-SubCell"/>
</dbReference>
<dbReference type="PANTHER" id="PTHR30288">
    <property type="entry name" value="FLAGELLAR CAP/ASSEMBLY PROTEIN FLID"/>
    <property type="match status" value="1"/>
</dbReference>
<dbReference type="GO" id="GO:0007155">
    <property type="term" value="P:cell adhesion"/>
    <property type="evidence" value="ECO:0007669"/>
    <property type="project" value="InterPro"/>
</dbReference>
<comment type="caution">
    <text evidence="8">The sequence shown here is derived from an EMBL/GenBank/DDBJ whole genome shotgun (WGS) entry which is preliminary data.</text>
</comment>
<dbReference type="PANTHER" id="PTHR30288:SF0">
    <property type="entry name" value="FLAGELLAR HOOK-ASSOCIATED PROTEIN 2"/>
    <property type="match status" value="1"/>
</dbReference>
<dbReference type="PATRIC" id="fig|85874.4.peg.1457"/>
<keyword evidence="5" id="KW-0964">Secreted</keyword>
<comment type="subunit">
    <text evidence="2 5">Homopentamer.</text>
</comment>
<feature type="domain" description="Flagellar hook-associated protein 2 N-terminal" evidence="6">
    <location>
        <begin position="60"/>
        <end position="123"/>
    </location>
</feature>
<evidence type="ECO:0000259" key="7">
    <source>
        <dbReference type="Pfam" id="PF07195"/>
    </source>
</evidence>
<dbReference type="Pfam" id="PF07195">
    <property type="entry name" value="FliD_C"/>
    <property type="match status" value="1"/>
</dbReference>
<keyword evidence="3" id="KW-0175">Coiled coil</keyword>
<accession>A0A101FH62</accession>
<dbReference type="AlphaFoldDB" id="A0A101FH62"/>
<evidence type="ECO:0000256" key="4">
    <source>
        <dbReference type="ARBA" id="ARBA00023143"/>
    </source>
</evidence>
<dbReference type="GO" id="GO:0071973">
    <property type="term" value="P:bacterial-type flagellum-dependent cell motility"/>
    <property type="evidence" value="ECO:0007669"/>
    <property type="project" value="TreeGrafter"/>
</dbReference>
<evidence type="ECO:0000256" key="2">
    <source>
        <dbReference type="ARBA" id="ARBA00011255"/>
    </source>
</evidence>
<feature type="domain" description="Flagellar hook-associated protein 2 C-terminal" evidence="7">
    <location>
        <begin position="234"/>
        <end position="306"/>
    </location>
</feature>
<sequence>MVSPVYGNYWYSNYLLATYLLNSAVPSYPYQSSAPFDAAQKALWINNWVRQQPSLLANTLVTLNSYARQLWEASQPLQLSTDNNVFLKRTATSSTPNAVTAQAQPGATLATYTINISQIAAAQQNLGTALASNAAAGLAAGSYTFNLQVGGKTYTVSFSVKTGDTNLTVLTGMADALNAAGAPVTAKVATDTVAGTSRLVLTASNTGTGNAFTLTDVNGNAVAYTGANTVSVAAANAGYTVNGVPYTSQSNTIYLDSLKLTLNLLAPVSGATVTVAPDTQAINSAINNFVAAYNNLITFTAQNLQYLNPRLLSSLKQAYQGANLAAIGITRNPDGTLVINQSTLTNAIQNNLGLIEAAFSGVNGLAVTAGLKARQIFTAPLTAFANPLPQVSAAAYLPSYNWWGLLNTASLWSGLLPPGSLFNRVI</sequence>
<organism evidence="8 9">
    <name type="scientific">Thermacetogenium phaeum</name>
    <dbReference type="NCBI Taxonomy" id="85874"/>
    <lineage>
        <taxon>Bacteria</taxon>
        <taxon>Bacillati</taxon>
        <taxon>Bacillota</taxon>
        <taxon>Clostridia</taxon>
        <taxon>Thermoanaerobacterales</taxon>
        <taxon>Thermoanaerobacteraceae</taxon>
        <taxon>Thermacetogenium</taxon>
    </lineage>
</organism>
<evidence type="ECO:0000256" key="3">
    <source>
        <dbReference type="ARBA" id="ARBA00023054"/>
    </source>
</evidence>
<keyword evidence="8" id="KW-0969">Cilium</keyword>
<evidence type="ECO:0000313" key="8">
    <source>
        <dbReference type="EMBL" id="KUK36978.1"/>
    </source>
</evidence>
<proteinExistence type="inferred from homology"/>
<dbReference type="GO" id="GO:0009424">
    <property type="term" value="C:bacterial-type flagellum hook"/>
    <property type="evidence" value="ECO:0007669"/>
    <property type="project" value="UniProtKB-UniRule"/>
</dbReference>
<keyword evidence="8" id="KW-0966">Cell projection</keyword>
<reference evidence="9" key="1">
    <citation type="journal article" date="2015" name="MBio">
        <title>Genome-Resolved Metagenomic Analysis Reveals Roles for Candidate Phyla and Other Microbial Community Members in Biogeochemical Transformations in Oil Reservoirs.</title>
        <authorList>
            <person name="Hu P."/>
            <person name="Tom L."/>
            <person name="Singh A."/>
            <person name="Thomas B.C."/>
            <person name="Baker B.J."/>
            <person name="Piceno Y.M."/>
            <person name="Andersen G.L."/>
            <person name="Banfield J.F."/>
        </authorList>
    </citation>
    <scope>NUCLEOTIDE SEQUENCE [LARGE SCALE GENOMIC DNA]</scope>
</reference>